<dbReference type="EMBL" id="UYRR01031178">
    <property type="protein sequence ID" value="VDK47219.1"/>
    <property type="molecule type" value="Genomic_DNA"/>
</dbReference>
<reference evidence="3" key="1">
    <citation type="submission" date="2017-02" db="UniProtKB">
        <authorList>
            <consortium name="WormBaseParasite"/>
        </authorList>
    </citation>
    <scope>IDENTIFICATION</scope>
</reference>
<dbReference type="WBParaSite" id="ASIM_0001291201-mRNA-1">
    <property type="protein sequence ID" value="ASIM_0001291201-mRNA-1"/>
    <property type="gene ID" value="ASIM_0001291201"/>
</dbReference>
<sequence>MNLGLVDEQMSRSDRIENDRINQQLTDDEWFLIAYLMVLAVGSNKRKMSCGNNSSSSWECLDEIVEAI</sequence>
<name>A0A0M3JX58_ANISI</name>
<evidence type="ECO:0000313" key="1">
    <source>
        <dbReference type="EMBL" id="VDK47219.1"/>
    </source>
</evidence>
<gene>
    <name evidence="1" type="ORF">ASIM_LOCUS12378</name>
</gene>
<evidence type="ECO:0000313" key="3">
    <source>
        <dbReference type="WBParaSite" id="ASIM_0001291201-mRNA-1"/>
    </source>
</evidence>
<dbReference type="Proteomes" id="UP000267096">
    <property type="component" value="Unassembled WGS sequence"/>
</dbReference>
<dbReference type="AlphaFoldDB" id="A0A0M3JX58"/>
<evidence type="ECO:0000313" key="2">
    <source>
        <dbReference type="Proteomes" id="UP000267096"/>
    </source>
</evidence>
<keyword evidence="2" id="KW-1185">Reference proteome</keyword>
<accession>A0A0M3JX58</accession>
<reference evidence="1 2" key="2">
    <citation type="submission" date="2018-11" db="EMBL/GenBank/DDBJ databases">
        <authorList>
            <consortium name="Pathogen Informatics"/>
        </authorList>
    </citation>
    <scope>NUCLEOTIDE SEQUENCE [LARGE SCALE GENOMIC DNA]</scope>
</reference>
<proteinExistence type="predicted"/>
<organism evidence="3">
    <name type="scientific">Anisakis simplex</name>
    <name type="common">Herring worm</name>
    <dbReference type="NCBI Taxonomy" id="6269"/>
    <lineage>
        <taxon>Eukaryota</taxon>
        <taxon>Metazoa</taxon>
        <taxon>Ecdysozoa</taxon>
        <taxon>Nematoda</taxon>
        <taxon>Chromadorea</taxon>
        <taxon>Rhabditida</taxon>
        <taxon>Spirurina</taxon>
        <taxon>Ascaridomorpha</taxon>
        <taxon>Ascaridoidea</taxon>
        <taxon>Anisakidae</taxon>
        <taxon>Anisakis</taxon>
        <taxon>Anisakis simplex complex</taxon>
    </lineage>
</organism>
<protein>
    <submittedName>
        <fullName evidence="1 3">Uncharacterized protein</fullName>
    </submittedName>
</protein>